<feature type="region of interest" description="Disordered" evidence="12">
    <location>
        <begin position="502"/>
        <end position="548"/>
    </location>
</feature>
<evidence type="ECO:0000313" key="15">
    <source>
        <dbReference type="EMBL" id="KAK2568825.1"/>
    </source>
</evidence>
<gene>
    <name evidence="15" type="ORF">P5673_006869</name>
</gene>
<dbReference type="Gene3D" id="3.40.50.11660">
    <property type="entry name" value="Glycosyl transferase family 10, C-terminal domain"/>
    <property type="match status" value="1"/>
</dbReference>
<reference evidence="15" key="2">
    <citation type="journal article" date="2023" name="Science">
        <title>Genomic signatures of disease resistance in endangered staghorn corals.</title>
        <authorList>
            <person name="Vollmer S.V."/>
            <person name="Selwyn J.D."/>
            <person name="Despard B.A."/>
            <person name="Roesel C.L."/>
        </authorList>
    </citation>
    <scope>NUCLEOTIDE SEQUENCE</scope>
    <source>
        <strain evidence="15">K2</strain>
    </source>
</reference>
<dbReference type="Pfam" id="PF00852">
    <property type="entry name" value="Glyco_transf_10"/>
    <property type="match status" value="1"/>
</dbReference>
<evidence type="ECO:0000313" key="16">
    <source>
        <dbReference type="Proteomes" id="UP001249851"/>
    </source>
</evidence>
<organism evidence="15 16">
    <name type="scientific">Acropora cervicornis</name>
    <name type="common">Staghorn coral</name>
    <dbReference type="NCBI Taxonomy" id="6130"/>
    <lineage>
        <taxon>Eukaryota</taxon>
        <taxon>Metazoa</taxon>
        <taxon>Cnidaria</taxon>
        <taxon>Anthozoa</taxon>
        <taxon>Hexacorallia</taxon>
        <taxon>Scleractinia</taxon>
        <taxon>Astrocoeniina</taxon>
        <taxon>Acroporidae</taxon>
        <taxon>Acropora</taxon>
    </lineage>
</organism>
<dbReference type="EC" id="2.4.1.-" evidence="11"/>
<evidence type="ECO:0000256" key="1">
    <source>
        <dbReference type="ARBA" id="ARBA00004167"/>
    </source>
</evidence>
<keyword evidence="8" id="KW-1133">Transmembrane helix</keyword>
<keyword evidence="10" id="KW-0325">Glycoprotein</keyword>
<proteinExistence type="inferred from homology"/>
<comment type="caution">
    <text evidence="15">The sequence shown here is derived from an EMBL/GenBank/DDBJ whole genome shotgun (WGS) entry which is preliminary data.</text>
</comment>
<evidence type="ECO:0000259" key="14">
    <source>
        <dbReference type="Pfam" id="PF17039"/>
    </source>
</evidence>
<dbReference type="PANTHER" id="PTHR11929:SF145">
    <property type="entry name" value="ALPHA-(1,3)-FUCOSYLTRANSFERASE FUT-1"/>
    <property type="match status" value="1"/>
</dbReference>
<keyword evidence="9" id="KW-0472">Membrane</keyword>
<dbReference type="InterPro" id="IPR038577">
    <property type="entry name" value="GT10-like_C_sf"/>
</dbReference>
<keyword evidence="16" id="KW-1185">Reference proteome</keyword>
<dbReference type="SUPFAM" id="SSF53756">
    <property type="entry name" value="UDP-Glycosyltransferase/glycogen phosphorylase"/>
    <property type="match status" value="1"/>
</dbReference>
<evidence type="ECO:0000259" key="13">
    <source>
        <dbReference type="Pfam" id="PF00852"/>
    </source>
</evidence>
<keyword evidence="6 11" id="KW-0812">Transmembrane</keyword>
<evidence type="ECO:0000256" key="10">
    <source>
        <dbReference type="ARBA" id="ARBA00023180"/>
    </source>
</evidence>
<evidence type="ECO:0000256" key="9">
    <source>
        <dbReference type="ARBA" id="ARBA00023136"/>
    </source>
</evidence>
<keyword evidence="7" id="KW-0735">Signal-anchor</keyword>
<evidence type="ECO:0000256" key="6">
    <source>
        <dbReference type="ARBA" id="ARBA00022692"/>
    </source>
</evidence>
<sequence>MDMKRKLLLSVLLLSILVVVVEYFVLSDFVPSSQRQEERNRKNQRHGRGHSPSPPHRTEQVVKFTQRIKTTQETSAQQINGPWSSQYEESQLLVRRARKSEKLKRRELRKRVENFLEERSGKSQIKANNQRTITMEAKTKGNSRGARSEDKRVLFYTPLFEETPWQGLDDTAEFTRFRGKPCAVTRCSLTYDQYLFSRSDVVVFHGQDMPMEFELEELNTNRPEGQVWVYLVLESPSNARDTYFFNDMFNWTITYELNSDIYLPYGSYVALQPGEKSPYPKIDPSKKDRLVVWTVSNCGGIRSSFVSELLDHIRVDIFGWCSENFYQPELQSDSCERYTQECDNLLKRYKFQLAFENGLCVDYITEKYWGSPLSLGIIPVVLGGGNYSKLAIPGSYINALDFDSVKSLADYLLDLDKNDTAYMEYFWWHKKFKVDGFLHTSTFNEHYPWTCNLCEKAQTPGSKTYPNLYQYRDPERLCGLHEDKIFEMIDQNSDRYAALRRQKFNSYEGEDENEDENEDEDVDEDDDQDLEGTEYESQEARQKSQRNN</sequence>
<dbReference type="Proteomes" id="UP001249851">
    <property type="component" value="Unassembled WGS sequence"/>
</dbReference>
<dbReference type="InterPro" id="IPR031481">
    <property type="entry name" value="Glyco_tran_10_N"/>
</dbReference>
<evidence type="ECO:0000256" key="3">
    <source>
        <dbReference type="ARBA" id="ARBA00008919"/>
    </source>
</evidence>
<dbReference type="InterPro" id="IPR001503">
    <property type="entry name" value="Glyco_trans_10"/>
</dbReference>
<feature type="region of interest" description="Disordered" evidence="12">
    <location>
        <begin position="34"/>
        <end position="60"/>
    </location>
</feature>
<dbReference type="GO" id="GO:0032580">
    <property type="term" value="C:Golgi cisterna membrane"/>
    <property type="evidence" value="ECO:0007669"/>
    <property type="project" value="UniProtKB-SubCell"/>
</dbReference>
<evidence type="ECO:0000256" key="7">
    <source>
        <dbReference type="ARBA" id="ARBA00022968"/>
    </source>
</evidence>
<dbReference type="FunFam" id="3.40.50.11660:FF:000006">
    <property type="entry name" value="Alpha-(1,3)-fucosyltransferase C"/>
    <property type="match status" value="1"/>
</dbReference>
<evidence type="ECO:0000256" key="4">
    <source>
        <dbReference type="ARBA" id="ARBA00022676"/>
    </source>
</evidence>
<feature type="domain" description="Fucosyltransferase C-terminal" evidence="13">
    <location>
        <begin position="285"/>
        <end position="470"/>
    </location>
</feature>
<evidence type="ECO:0000256" key="11">
    <source>
        <dbReference type="RuleBase" id="RU003832"/>
    </source>
</evidence>
<evidence type="ECO:0000256" key="5">
    <source>
        <dbReference type="ARBA" id="ARBA00022679"/>
    </source>
</evidence>
<keyword evidence="4 11" id="KW-0328">Glycosyltransferase</keyword>
<comment type="subcellular location">
    <subcellularLocation>
        <location evidence="11">Golgi apparatus</location>
        <location evidence="11">Golgi stack membrane</location>
        <topology evidence="11">Single-pass type II membrane protein</topology>
    </subcellularLocation>
    <subcellularLocation>
        <location evidence="1">Membrane</location>
        <topology evidence="1">Single-pass membrane protein</topology>
    </subcellularLocation>
</comment>
<feature type="domain" description="Fucosyltransferase N-terminal" evidence="14">
    <location>
        <begin position="151"/>
        <end position="266"/>
    </location>
</feature>
<dbReference type="AlphaFoldDB" id="A0AAD9QXA4"/>
<feature type="compositionally biased region" description="Acidic residues" evidence="12">
    <location>
        <begin position="508"/>
        <end position="537"/>
    </location>
</feature>
<evidence type="ECO:0000256" key="8">
    <source>
        <dbReference type="ARBA" id="ARBA00022989"/>
    </source>
</evidence>
<name>A0AAD9QXA4_ACRCE</name>
<reference evidence="15" key="1">
    <citation type="journal article" date="2023" name="G3 (Bethesda)">
        <title>Whole genome assembly and annotation of the endangered Caribbean coral Acropora cervicornis.</title>
        <authorList>
            <person name="Selwyn J.D."/>
            <person name="Vollmer S.V."/>
        </authorList>
    </citation>
    <scope>NUCLEOTIDE SEQUENCE</scope>
    <source>
        <strain evidence="15">K2</strain>
    </source>
</reference>
<dbReference type="PANTHER" id="PTHR11929">
    <property type="entry name" value="ALPHA- 1,3 -FUCOSYLTRANSFERASE"/>
    <property type="match status" value="1"/>
</dbReference>
<keyword evidence="5 11" id="KW-0808">Transferase</keyword>
<evidence type="ECO:0000256" key="2">
    <source>
        <dbReference type="ARBA" id="ARBA00004922"/>
    </source>
</evidence>
<dbReference type="InterPro" id="IPR055270">
    <property type="entry name" value="Glyco_tran_10_C"/>
</dbReference>
<protein>
    <recommendedName>
        <fullName evidence="11">Fucosyltransferase</fullName>
        <ecNumber evidence="11">2.4.1.-</ecNumber>
    </recommendedName>
</protein>
<evidence type="ECO:0000256" key="12">
    <source>
        <dbReference type="SAM" id="MobiDB-lite"/>
    </source>
</evidence>
<dbReference type="GO" id="GO:0046920">
    <property type="term" value="F:alpha-(1-&gt;3)-fucosyltransferase activity"/>
    <property type="evidence" value="ECO:0007669"/>
    <property type="project" value="TreeGrafter"/>
</dbReference>
<keyword evidence="11" id="KW-0333">Golgi apparatus</keyword>
<comment type="similarity">
    <text evidence="3 11">Belongs to the glycosyltransferase 10 family.</text>
</comment>
<accession>A0AAD9QXA4</accession>
<dbReference type="EMBL" id="JARQWQ010000011">
    <property type="protein sequence ID" value="KAK2568825.1"/>
    <property type="molecule type" value="Genomic_DNA"/>
</dbReference>
<comment type="pathway">
    <text evidence="2">Protein modification; protein glycosylation.</text>
</comment>
<dbReference type="Pfam" id="PF17039">
    <property type="entry name" value="Glyco_tran_10_N"/>
    <property type="match status" value="1"/>
</dbReference>